<comment type="caution">
    <text evidence="2">The sequence shown here is derived from an EMBL/GenBank/DDBJ whole genome shotgun (WGS) entry which is preliminary data.</text>
</comment>
<evidence type="ECO:0000256" key="1">
    <source>
        <dbReference type="SAM" id="SignalP"/>
    </source>
</evidence>
<proteinExistence type="predicted"/>
<accession>A0ABW3QLD7</accession>
<keyword evidence="3" id="KW-1185">Reference proteome</keyword>
<name>A0ABW3QLD7_9PSEU</name>
<protein>
    <recommendedName>
        <fullName evidence="4">Secreted protein</fullName>
    </recommendedName>
</protein>
<evidence type="ECO:0000313" key="2">
    <source>
        <dbReference type="EMBL" id="MFD1146380.1"/>
    </source>
</evidence>
<keyword evidence="1" id="KW-0732">Signal</keyword>
<evidence type="ECO:0000313" key="3">
    <source>
        <dbReference type="Proteomes" id="UP001597168"/>
    </source>
</evidence>
<evidence type="ECO:0008006" key="4">
    <source>
        <dbReference type="Google" id="ProtNLM"/>
    </source>
</evidence>
<dbReference type="RefSeq" id="WP_380720066.1">
    <property type="nucleotide sequence ID" value="NZ_JBHTLK010000012.1"/>
</dbReference>
<reference evidence="3" key="1">
    <citation type="journal article" date="2019" name="Int. J. Syst. Evol. Microbiol.">
        <title>The Global Catalogue of Microorganisms (GCM) 10K type strain sequencing project: providing services to taxonomists for standard genome sequencing and annotation.</title>
        <authorList>
            <consortium name="The Broad Institute Genomics Platform"/>
            <consortium name="The Broad Institute Genome Sequencing Center for Infectious Disease"/>
            <person name="Wu L."/>
            <person name="Ma J."/>
        </authorList>
    </citation>
    <scope>NUCLEOTIDE SEQUENCE [LARGE SCALE GENOMIC DNA]</scope>
    <source>
        <strain evidence="3">CCUG 60214</strain>
    </source>
</reference>
<gene>
    <name evidence="2" type="ORF">ACFQ3T_04520</name>
</gene>
<feature type="signal peptide" evidence="1">
    <location>
        <begin position="1"/>
        <end position="26"/>
    </location>
</feature>
<dbReference type="Proteomes" id="UP001597168">
    <property type="component" value="Unassembled WGS sequence"/>
</dbReference>
<sequence length="81" mass="8678">MKTIRKAAVVGAVALAAVLGPGTALAAPALDGSKTTVAQEALGGWDDDCDDDTNDDWYCDDDWDDWDDDWNGDWGSRHGVH</sequence>
<feature type="chain" id="PRO_5045851037" description="Secreted protein" evidence="1">
    <location>
        <begin position="27"/>
        <end position="81"/>
    </location>
</feature>
<dbReference type="EMBL" id="JBHTLK010000012">
    <property type="protein sequence ID" value="MFD1146380.1"/>
    <property type="molecule type" value="Genomic_DNA"/>
</dbReference>
<organism evidence="2 3">
    <name type="scientific">Saccharothrix hoggarensis</name>
    <dbReference type="NCBI Taxonomy" id="913853"/>
    <lineage>
        <taxon>Bacteria</taxon>
        <taxon>Bacillati</taxon>
        <taxon>Actinomycetota</taxon>
        <taxon>Actinomycetes</taxon>
        <taxon>Pseudonocardiales</taxon>
        <taxon>Pseudonocardiaceae</taxon>
        <taxon>Saccharothrix</taxon>
    </lineage>
</organism>